<organism evidence="4 5">
    <name type="scientific">Pontixanthobacter rizhaonensis</name>
    <dbReference type="NCBI Taxonomy" id="2730337"/>
    <lineage>
        <taxon>Bacteria</taxon>
        <taxon>Pseudomonadati</taxon>
        <taxon>Pseudomonadota</taxon>
        <taxon>Alphaproteobacteria</taxon>
        <taxon>Sphingomonadales</taxon>
        <taxon>Erythrobacteraceae</taxon>
        <taxon>Pontixanthobacter</taxon>
    </lineage>
</organism>
<evidence type="ECO:0000256" key="1">
    <source>
        <dbReference type="SAM" id="MobiDB-lite"/>
    </source>
</evidence>
<evidence type="ECO:0000256" key="2">
    <source>
        <dbReference type="SAM" id="Phobius"/>
    </source>
</evidence>
<evidence type="ECO:0000313" key="4">
    <source>
        <dbReference type="EMBL" id="NMW31456.1"/>
    </source>
</evidence>
<gene>
    <name evidence="4" type="ORF">HKD42_05235</name>
</gene>
<proteinExistence type="predicted"/>
<dbReference type="Proteomes" id="UP000561181">
    <property type="component" value="Unassembled WGS sequence"/>
</dbReference>
<reference evidence="4 5" key="1">
    <citation type="submission" date="2020-04" db="EMBL/GenBank/DDBJ databases">
        <authorList>
            <person name="Liu A."/>
        </authorList>
    </citation>
    <scope>NUCLEOTIDE SEQUENCE [LARGE SCALE GENOMIC DNA]</scope>
    <source>
        <strain evidence="4 5">RZ02</strain>
    </source>
</reference>
<evidence type="ECO:0000259" key="3">
    <source>
        <dbReference type="Pfam" id="PF07811"/>
    </source>
</evidence>
<name>A0A848QPJ1_9SPHN</name>
<keyword evidence="2" id="KW-0812">Transmembrane</keyword>
<comment type="caution">
    <text evidence="4">The sequence shown here is derived from an EMBL/GenBank/DDBJ whole genome shotgun (WGS) entry which is preliminary data.</text>
</comment>
<accession>A0A848QPJ1</accession>
<dbReference type="RefSeq" id="WP_170010954.1">
    <property type="nucleotide sequence ID" value="NZ_JABCRE010000002.1"/>
</dbReference>
<dbReference type="InterPro" id="IPR012495">
    <property type="entry name" value="TadE-like_dom"/>
</dbReference>
<sequence>MIRLACHPAVALMRRLKRDERGATVMEFGLMITVFMTLLLGLFDLGQMAYANAILKGAVQDAARSSSLETANTAAADLEVRNAVRVVAIDAEVTSTRVSYFDFEDVERPESWNDEDGDGFCNGGEAYTDENRNGQWDEDIGAAGNGGAGDVVIYTVKIEYDPLFPNPFIPGGTEKRELSASSVKKNQPFADQANYGSDAGVCDDA</sequence>
<dbReference type="Pfam" id="PF07811">
    <property type="entry name" value="TadE"/>
    <property type="match status" value="1"/>
</dbReference>
<keyword evidence="2" id="KW-0472">Membrane</keyword>
<dbReference type="EMBL" id="JABCRE010000002">
    <property type="protein sequence ID" value="NMW31456.1"/>
    <property type="molecule type" value="Genomic_DNA"/>
</dbReference>
<evidence type="ECO:0000313" key="5">
    <source>
        <dbReference type="Proteomes" id="UP000561181"/>
    </source>
</evidence>
<dbReference type="AlphaFoldDB" id="A0A848QPJ1"/>
<feature type="region of interest" description="Disordered" evidence="1">
    <location>
        <begin position="109"/>
        <end position="129"/>
    </location>
</feature>
<feature type="region of interest" description="Disordered" evidence="1">
    <location>
        <begin position="174"/>
        <end position="205"/>
    </location>
</feature>
<keyword evidence="5" id="KW-1185">Reference proteome</keyword>
<protein>
    <submittedName>
        <fullName evidence="4">Pilus assembly protein</fullName>
    </submittedName>
</protein>
<keyword evidence="2" id="KW-1133">Transmembrane helix</keyword>
<feature type="domain" description="TadE-like" evidence="3">
    <location>
        <begin position="22"/>
        <end position="64"/>
    </location>
</feature>
<feature type="transmembrane region" description="Helical" evidence="2">
    <location>
        <begin position="23"/>
        <end position="43"/>
    </location>
</feature>